<keyword evidence="3" id="KW-0004">4Fe-4S</keyword>
<evidence type="ECO:0000256" key="2">
    <source>
        <dbReference type="ARBA" id="ARBA00011032"/>
    </source>
</evidence>
<dbReference type="OrthoDB" id="9763894at2"/>
<dbReference type="InterPro" id="IPR013983">
    <property type="entry name" value="Ald_Fedxn_OxRdtase_N"/>
</dbReference>
<reference evidence="11 12" key="1">
    <citation type="submission" date="2016-12" db="EMBL/GenBank/DDBJ databases">
        <authorList>
            <person name="Song W.-J."/>
            <person name="Kurnit D.M."/>
        </authorList>
    </citation>
    <scope>NUCLEOTIDE SEQUENCE [LARGE SCALE GENOMIC DNA]</scope>
    <source>
        <strain evidence="11 12">DSM 18488</strain>
    </source>
</reference>
<keyword evidence="6" id="KW-0408">Iron</keyword>
<gene>
    <name evidence="11" type="ORF">SAMN02745220_03361</name>
</gene>
<dbReference type="EMBL" id="FRFE01000018">
    <property type="protein sequence ID" value="SHO50333.1"/>
    <property type="molecule type" value="Genomic_DNA"/>
</dbReference>
<dbReference type="Proteomes" id="UP000184603">
    <property type="component" value="Unassembled WGS sequence"/>
</dbReference>
<dbReference type="InterPro" id="IPR013984">
    <property type="entry name" value="Ald_Fedxn_OxRdtase_dom2"/>
</dbReference>
<dbReference type="PANTHER" id="PTHR30038">
    <property type="entry name" value="ALDEHYDE FERREDOXIN OXIDOREDUCTASE"/>
    <property type="match status" value="1"/>
</dbReference>
<evidence type="ECO:0000256" key="4">
    <source>
        <dbReference type="ARBA" id="ARBA00022723"/>
    </source>
</evidence>
<dbReference type="PANTHER" id="PTHR30038:SF9">
    <property type="entry name" value="ALDEHYDE FERREDOXIN OXIDOREDUCTASE"/>
    <property type="match status" value="1"/>
</dbReference>
<keyword evidence="12" id="KW-1185">Reference proteome</keyword>
<evidence type="ECO:0000256" key="5">
    <source>
        <dbReference type="ARBA" id="ARBA00023002"/>
    </source>
</evidence>
<dbReference type="InterPro" id="IPR036021">
    <property type="entry name" value="Tungsten_al_ferr_oxy-like_C"/>
</dbReference>
<dbReference type="SUPFAM" id="SSF56228">
    <property type="entry name" value="Aldehyde ferredoxin oxidoreductase, N-terminal domain"/>
    <property type="match status" value="1"/>
</dbReference>
<dbReference type="SMART" id="SM00790">
    <property type="entry name" value="AFOR_N"/>
    <property type="match status" value="1"/>
</dbReference>
<dbReference type="GO" id="GO:0016625">
    <property type="term" value="F:oxidoreductase activity, acting on the aldehyde or oxo group of donors, iron-sulfur protein as acceptor"/>
    <property type="evidence" value="ECO:0007669"/>
    <property type="project" value="InterPro"/>
</dbReference>
<protein>
    <submittedName>
        <fullName evidence="11">Aldehyde:ferredoxin oxidoreductase</fullName>
    </submittedName>
</protein>
<dbReference type="InterPro" id="IPR036503">
    <property type="entry name" value="Ald_Fedxn_OxRdtase_N_sf"/>
</dbReference>
<evidence type="ECO:0000256" key="7">
    <source>
        <dbReference type="ARBA" id="ARBA00023014"/>
    </source>
</evidence>
<dbReference type="Gene3D" id="1.10.599.10">
    <property type="entry name" value="Aldehyde Ferredoxin Oxidoreductase Protein, subunit A, domain 3"/>
    <property type="match status" value="1"/>
</dbReference>
<dbReference type="Pfam" id="PF01314">
    <property type="entry name" value="AFOR_C"/>
    <property type="match status" value="1"/>
</dbReference>
<evidence type="ECO:0000256" key="3">
    <source>
        <dbReference type="ARBA" id="ARBA00022485"/>
    </source>
</evidence>
<keyword evidence="7" id="KW-0411">Iron-sulfur</keyword>
<dbReference type="Gene3D" id="1.10.569.10">
    <property type="entry name" value="Aldehyde Ferredoxin Oxidoreductase Protein, subunit A, domain 2"/>
    <property type="match status" value="1"/>
</dbReference>
<dbReference type="InterPro" id="IPR013985">
    <property type="entry name" value="Ald_Fedxn_OxRdtase_dom3"/>
</dbReference>
<feature type="compositionally biased region" description="Basic and acidic residues" evidence="9">
    <location>
        <begin position="543"/>
        <end position="556"/>
    </location>
</feature>
<dbReference type="GO" id="GO:0009055">
    <property type="term" value="F:electron transfer activity"/>
    <property type="evidence" value="ECO:0007669"/>
    <property type="project" value="InterPro"/>
</dbReference>
<dbReference type="RefSeq" id="WP_073614829.1">
    <property type="nucleotide sequence ID" value="NZ_FRFE01000018.1"/>
</dbReference>
<keyword evidence="4" id="KW-0479">Metal-binding</keyword>
<dbReference type="Pfam" id="PF02730">
    <property type="entry name" value="AFOR_N"/>
    <property type="match status" value="1"/>
</dbReference>
<dbReference type="STRING" id="1121416.SAMN02745220_03361"/>
<evidence type="ECO:0000256" key="8">
    <source>
        <dbReference type="ARBA" id="ARBA00049934"/>
    </source>
</evidence>
<dbReference type="GO" id="GO:0051539">
    <property type="term" value="F:4 iron, 4 sulfur cluster binding"/>
    <property type="evidence" value="ECO:0007669"/>
    <property type="project" value="UniProtKB-KW"/>
</dbReference>
<dbReference type="GO" id="GO:0046872">
    <property type="term" value="F:metal ion binding"/>
    <property type="evidence" value="ECO:0007669"/>
    <property type="project" value="UniProtKB-KW"/>
</dbReference>
<evidence type="ECO:0000256" key="9">
    <source>
        <dbReference type="SAM" id="MobiDB-lite"/>
    </source>
</evidence>
<dbReference type="AlphaFoldDB" id="A0A1M7YCK2"/>
<dbReference type="InterPro" id="IPR051919">
    <property type="entry name" value="W-dependent_AOR"/>
</dbReference>
<evidence type="ECO:0000313" key="12">
    <source>
        <dbReference type="Proteomes" id="UP000184603"/>
    </source>
</evidence>
<comment type="cofactor">
    <cofactor evidence="8">
        <name>tungstopterin</name>
        <dbReference type="ChEBI" id="CHEBI:30402"/>
    </cofactor>
</comment>
<organism evidence="11 12">
    <name type="scientific">Desulfopila aestuarii DSM 18488</name>
    <dbReference type="NCBI Taxonomy" id="1121416"/>
    <lineage>
        <taxon>Bacteria</taxon>
        <taxon>Pseudomonadati</taxon>
        <taxon>Thermodesulfobacteriota</taxon>
        <taxon>Desulfobulbia</taxon>
        <taxon>Desulfobulbales</taxon>
        <taxon>Desulfocapsaceae</taxon>
        <taxon>Desulfopila</taxon>
    </lineage>
</organism>
<evidence type="ECO:0000313" key="11">
    <source>
        <dbReference type="EMBL" id="SHO50333.1"/>
    </source>
</evidence>
<evidence type="ECO:0000259" key="10">
    <source>
        <dbReference type="SMART" id="SM00790"/>
    </source>
</evidence>
<comment type="similarity">
    <text evidence="2">Belongs to the AOR/FOR family.</text>
</comment>
<name>A0A1M7YCK2_9BACT</name>
<dbReference type="InterPro" id="IPR001203">
    <property type="entry name" value="OxRdtase_Ald_Fedxn_C"/>
</dbReference>
<evidence type="ECO:0000256" key="6">
    <source>
        <dbReference type="ARBA" id="ARBA00023004"/>
    </source>
</evidence>
<accession>A0A1M7YCK2</accession>
<feature type="domain" description="Aldehyde ferredoxin oxidoreductase N-terminal" evidence="10">
    <location>
        <begin position="4"/>
        <end position="212"/>
    </location>
</feature>
<evidence type="ECO:0000256" key="1">
    <source>
        <dbReference type="ARBA" id="ARBA00001966"/>
    </source>
</evidence>
<feature type="region of interest" description="Disordered" evidence="9">
    <location>
        <begin position="539"/>
        <end position="559"/>
    </location>
</feature>
<dbReference type="Gene3D" id="3.60.9.10">
    <property type="entry name" value="Aldehyde ferredoxin oxidoreductase, N-terminal domain"/>
    <property type="match status" value="1"/>
</dbReference>
<keyword evidence="5" id="KW-0560">Oxidoreductase</keyword>
<comment type="cofactor">
    <cofactor evidence="1">
        <name>[4Fe-4S] cluster</name>
        <dbReference type="ChEBI" id="CHEBI:49883"/>
    </cofactor>
</comment>
<dbReference type="SUPFAM" id="SSF48310">
    <property type="entry name" value="Aldehyde ferredoxin oxidoreductase, C-terminal domains"/>
    <property type="match status" value="1"/>
</dbReference>
<sequence length="587" mass="64748">MHGYFNRILTINLSDQTFVIEPVDDEILAECSGGKGLATRLLLDRNAPGVDPLSPDNHLIVATGPFCGGRLWGGSRFGVYTKSPLTGFYAESYSGGKVPEAIDSAGFDAIIVSGKADKPTVLAITPDNVIFHDAGDVWGMETFQAEEEVVKRFNPNVEGYRKPGAITIGPAGENLVRFAIIANDKWRCAGRAGVGAVLGSKLVKAMVFQGDRKREYANPEGVAQYARDFSAKNMDNPGVKAYKKMGTTMMVSLMNNVGAFPAKYWSQGSCDHVEKINGETYHAEHEIKPHACAKCFMACGRLARITKGRHKDLKLEGPEYETIYSFGGICMIEEMEEVAYLNDLCDRLGMDTITAGNLCGLAMEAKARGLIDYDIDYGNADQVAELITKISARADVGNILADGIKQTAAHWQLEDLAIHVKGMEPAGYDPRKLKGMGLTFGTSPRGACHLRTTFYKPELAGMIPPEQIEGKAEMLIDYEDRLNIFDTLVLCRFYRDLYTWEELQQALSVVTGEEASKEQLRKRAAYITNMTRQFNIREGLTPQDDKLPKRLHKESLPEGGSLSEAEMELLLSDYYRLRGWDSQGVPA</sequence>
<proteinExistence type="inferred from homology"/>